<evidence type="ECO:0000313" key="2">
    <source>
        <dbReference type="WBParaSite" id="ES5_v2.g16254.t1"/>
    </source>
</evidence>
<reference evidence="2" key="1">
    <citation type="submission" date="2022-11" db="UniProtKB">
        <authorList>
            <consortium name="WormBaseParasite"/>
        </authorList>
    </citation>
    <scope>IDENTIFICATION</scope>
</reference>
<proteinExistence type="predicted"/>
<organism evidence="1 2">
    <name type="scientific">Panagrolaimus sp. ES5</name>
    <dbReference type="NCBI Taxonomy" id="591445"/>
    <lineage>
        <taxon>Eukaryota</taxon>
        <taxon>Metazoa</taxon>
        <taxon>Ecdysozoa</taxon>
        <taxon>Nematoda</taxon>
        <taxon>Chromadorea</taxon>
        <taxon>Rhabditida</taxon>
        <taxon>Tylenchina</taxon>
        <taxon>Panagrolaimomorpha</taxon>
        <taxon>Panagrolaimoidea</taxon>
        <taxon>Panagrolaimidae</taxon>
        <taxon>Panagrolaimus</taxon>
    </lineage>
</organism>
<dbReference type="WBParaSite" id="ES5_v2.g16254.t1">
    <property type="protein sequence ID" value="ES5_v2.g16254.t1"/>
    <property type="gene ID" value="ES5_v2.g16254"/>
</dbReference>
<dbReference type="Proteomes" id="UP000887579">
    <property type="component" value="Unplaced"/>
</dbReference>
<sequence>MKVALLLLLFVFGKINSEDFSLTLPCKSWILFLIDQYKTVGSVNNFLNELNFISDTIESLNHPERISIDVAPGVGYGWHNKATKTDLQNVVLQEPYMYDVGDYSLSEKLSAVKSAQDFLKGDDFNTPIAALIFISDTSDSALAGADWCRSELDKVHATFILLGPNVDQRKLTNFSTNFIHWPDLSKPKPDDWDTNLFATLGCEK</sequence>
<evidence type="ECO:0000313" key="1">
    <source>
        <dbReference type="Proteomes" id="UP000887579"/>
    </source>
</evidence>
<accession>A0AC34FG57</accession>
<name>A0AC34FG57_9BILA</name>
<protein>
    <submittedName>
        <fullName evidence="2">VWFA domain-containing protein</fullName>
    </submittedName>
</protein>